<dbReference type="EMBL" id="LAZR01009951">
    <property type="protein sequence ID" value="KKM69654.1"/>
    <property type="molecule type" value="Genomic_DNA"/>
</dbReference>
<sequence length="76" mass="8915">MNYIEKNFWKEAEKNDPKAWKSQISEVKEEWNKDMLNPNFKSTFEIACKTGDFLGQSCMVFYSMGYAAAKTRDSEK</sequence>
<dbReference type="AlphaFoldDB" id="A0A0F9JIF7"/>
<organism evidence="1">
    <name type="scientific">marine sediment metagenome</name>
    <dbReference type="NCBI Taxonomy" id="412755"/>
    <lineage>
        <taxon>unclassified sequences</taxon>
        <taxon>metagenomes</taxon>
        <taxon>ecological metagenomes</taxon>
    </lineage>
</organism>
<evidence type="ECO:0000313" key="1">
    <source>
        <dbReference type="EMBL" id="KKM69654.1"/>
    </source>
</evidence>
<name>A0A0F9JIF7_9ZZZZ</name>
<gene>
    <name evidence="1" type="ORF">LCGC14_1448500</name>
</gene>
<accession>A0A0F9JIF7</accession>
<protein>
    <submittedName>
        <fullName evidence="1">Uncharacterized protein</fullName>
    </submittedName>
</protein>
<reference evidence="1" key="1">
    <citation type="journal article" date="2015" name="Nature">
        <title>Complex archaea that bridge the gap between prokaryotes and eukaryotes.</title>
        <authorList>
            <person name="Spang A."/>
            <person name="Saw J.H."/>
            <person name="Jorgensen S.L."/>
            <person name="Zaremba-Niedzwiedzka K."/>
            <person name="Martijn J."/>
            <person name="Lind A.E."/>
            <person name="van Eijk R."/>
            <person name="Schleper C."/>
            <person name="Guy L."/>
            <person name="Ettema T.J."/>
        </authorList>
    </citation>
    <scope>NUCLEOTIDE SEQUENCE</scope>
</reference>
<proteinExistence type="predicted"/>
<comment type="caution">
    <text evidence="1">The sequence shown here is derived from an EMBL/GenBank/DDBJ whole genome shotgun (WGS) entry which is preliminary data.</text>
</comment>